<dbReference type="EMBL" id="PDUG01000005">
    <property type="protein sequence ID" value="PIC23557.1"/>
    <property type="molecule type" value="Genomic_DNA"/>
</dbReference>
<evidence type="ECO:0000256" key="1">
    <source>
        <dbReference type="SAM" id="SignalP"/>
    </source>
</evidence>
<organism evidence="3 4">
    <name type="scientific">Caenorhabditis nigoni</name>
    <dbReference type="NCBI Taxonomy" id="1611254"/>
    <lineage>
        <taxon>Eukaryota</taxon>
        <taxon>Metazoa</taxon>
        <taxon>Ecdysozoa</taxon>
        <taxon>Nematoda</taxon>
        <taxon>Chromadorea</taxon>
        <taxon>Rhabditida</taxon>
        <taxon>Rhabditina</taxon>
        <taxon>Rhabditomorpha</taxon>
        <taxon>Rhabditoidea</taxon>
        <taxon>Rhabditidae</taxon>
        <taxon>Peloderinae</taxon>
        <taxon>Caenorhabditis</taxon>
    </lineage>
</organism>
<dbReference type="PANTHER" id="PTHR36517:SF1">
    <property type="entry name" value="C6 DOMAIN-CONTAINING PROTEIN-RELATED"/>
    <property type="match status" value="1"/>
</dbReference>
<dbReference type="Proteomes" id="UP000230233">
    <property type="component" value="Chromosome V"/>
</dbReference>
<dbReference type="AlphaFoldDB" id="A0A2G5T8H1"/>
<feature type="domain" description="DUF281" evidence="2">
    <location>
        <begin position="217"/>
        <end position="269"/>
    </location>
</feature>
<dbReference type="PANTHER" id="PTHR36517">
    <property type="entry name" value="PROTEIN CBG25732"/>
    <property type="match status" value="1"/>
</dbReference>
<dbReference type="Pfam" id="PF03436">
    <property type="entry name" value="DUF281"/>
    <property type="match status" value="2"/>
</dbReference>
<dbReference type="OrthoDB" id="5906551at2759"/>
<comment type="caution">
    <text evidence="3">The sequence shown here is derived from an EMBL/GenBank/DDBJ whole genome shotgun (WGS) entry which is preliminary data.</text>
</comment>
<reference evidence="4" key="1">
    <citation type="submission" date="2017-10" db="EMBL/GenBank/DDBJ databases">
        <title>Rapid genome shrinkage in a self-fertile nematode reveals novel sperm competition proteins.</title>
        <authorList>
            <person name="Yin D."/>
            <person name="Schwarz E.M."/>
            <person name="Thomas C.G."/>
            <person name="Felde R.L."/>
            <person name="Korf I.F."/>
            <person name="Cutter A.D."/>
            <person name="Schartner C.M."/>
            <person name="Ralston E.J."/>
            <person name="Meyer B.J."/>
            <person name="Haag E.S."/>
        </authorList>
    </citation>
    <scope>NUCLEOTIDE SEQUENCE [LARGE SCALE GENOMIC DNA]</scope>
    <source>
        <strain evidence="4">JU1422</strain>
    </source>
</reference>
<dbReference type="InterPro" id="IPR005098">
    <property type="entry name" value="DUF281"/>
</dbReference>
<evidence type="ECO:0000313" key="3">
    <source>
        <dbReference type="EMBL" id="PIC23557.1"/>
    </source>
</evidence>
<feature type="chain" id="PRO_5013626766" description="DUF281 domain-containing protein" evidence="1">
    <location>
        <begin position="18"/>
        <end position="407"/>
    </location>
</feature>
<sequence length="407" mass="43641">MIIRFLFILISFQISLIEPCIRTIPPEEVYITSTPDNLPITEEPQVTSAPVTDAPITDAPITDAPVTDATDAPVNPENLCMECDIKAVSPNPTDPAITFTSKILSNEGDCLVTEMICERTDGRTCDNSQVMATTPTGQIQVTNSLTATMATTIISCNEDGTFSAGAANGITKLECYFENCVEPPNLCTECDTQAIEPNLADAATSFTAKTLSAPGSCVETEITCKREDDKTCTDVKIEAITPGGQSVITDSATEDSATSTITCAKDGTYSWREPELECIFENCEPPPDPCTTCDIQTIAPVLTDPDTSYTFTPLNAPGDCLLNQMTCKRTDDKICGSVKIVLVNPAFKVILNPTSPQFRHSWLTLLLLRQTNLPGTCITATVQCFKVDGVSCPLVGIGMEGVITLIC</sequence>
<evidence type="ECO:0000259" key="2">
    <source>
        <dbReference type="Pfam" id="PF03436"/>
    </source>
</evidence>
<keyword evidence="4" id="KW-1185">Reference proteome</keyword>
<feature type="domain" description="DUF281" evidence="2">
    <location>
        <begin position="109"/>
        <end position="162"/>
    </location>
</feature>
<proteinExistence type="predicted"/>
<feature type="signal peptide" evidence="1">
    <location>
        <begin position="1"/>
        <end position="17"/>
    </location>
</feature>
<name>A0A2G5T8H1_9PELO</name>
<gene>
    <name evidence="3" type="primary">Cnig_chr_V.g17224</name>
    <name evidence="3" type="ORF">B9Z55_017224</name>
</gene>
<protein>
    <recommendedName>
        <fullName evidence="2">DUF281 domain-containing protein</fullName>
    </recommendedName>
</protein>
<accession>A0A2G5T8H1</accession>
<keyword evidence="1" id="KW-0732">Signal</keyword>
<evidence type="ECO:0000313" key="4">
    <source>
        <dbReference type="Proteomes" id="UP000230233"/>
    </source>
</evidence>